<dbReference type="GO" id="GO:0016874">
    <property type="term" value="F:ligase activity"/>
    <property type="evidence" value="ECO:0007669"/>
    <property type="project" value="UniProtKB-KW"/>
</dbReference>
<reference evidence="3 4" key="1">
    <citation type="submission" date="2018-06" db="EMBL/GenBank/DDBJ databases">
        <authorList>
            <consortium name="Pathogen Informatics"/>
            <person name="Doyle S."/>
        </authorList>
    </citation>
    <scope>NUCLEOTIDE SEQUENCE [LARGE SCALE GENOMIC DNA]</scope>
    <source>
        <strain evidence="3 4">NCTC4824</strain>
    </source>
</reference>
<dbReference type="InterPro" id="IPR009097">
    <property type="entry name" value="Cyclic_Pdiesterase"/>
</dbReference>
<accession>A0A2X4W980</accession>
<dbReference type="EMBL" id="LS483476">
    <property type="protein sequence ID" value="SQI61217.1"/>
    <property type="molecule type" value="Genomic_DNA"/>
</dbReference>
<feature type="active site" description="Proton acceptor" evidence="2">
    <location>
        <position position="127"/>
    </location>
</feature>
<name>A0A2X4W980_LEDLE</name>
<comment type="function">
    <text evidence="2">Hydrolyzes RNA 2',3'-cyclic phosphodiester to an RNA 2'-phosphomonoester.</text>
</comment>
<dbReference type="AlphaFoldDB" id="A0A2X4W980"/>
<evidence type="ECO:0000313" key="4">
    <source>
        <dbReference type="Proteomes" id="UP000249134"/>
    </source>
</evidence>
<evidence type="ECO:0000256" key="2">
    <source>
        <dbReference type="HAMAP-Rule" id="MF_01940"/>
    </source>
</evidence>
<gene>
    <name evidence="3" type="ORF">NCTC4824_03143</name>
</gene>
<feature type="short sequence motif" description="HXTX 2" evidence="2">
    <location>
        <begin position="127"/>
        <end position="130"/>
    </location>
</feature>
<dbReference type="STRING" id="1348624.GCA_001591545_03624"/>
<proteinExistence type="inferred from homology"/>
<keyword evidence="3" id="KW-0436">Ligase</keyword>
<dbReference type="GO" id="GO:0004113">
    <property type="term" value="F:2',3'-cyclic-nucleotide 3'-phosphodiesterase activity"/>
    <property type="evidence" value="ECO:0007669"/>
    <property type="project" value="InterPro"/>
</dbReference>
<dbReference type="KEGG" id="blen:NCTC4824_03143"/>
<dbReference type="Pfam" id="PF13563">
    <property type="entry name" value="2_5_RNA_ligase2"/>
    <property type="match status" value="1"/>
</dbReference>
<feature type="short sequence motif" description="HXTX 1" evidence="2">
    <location>
        <begin position="41"/>
        <end position="44"/>
    </location>
</feature>
<protein>
    <recommendedName>
        <fullName evidence="2">RNA 2',3'-cyclic phosphodiesterase</fullName>
        <shortName evidence="2">RNA 2',3'-CPDase</shortName>
        <ecNumber evidence="2">3.1.4.58</ecNumber>
    </recommendedName>
</protein>
<feature type="active site" description="Proton donor" evidence="2">
    <location>
        <position position="41"/>
    </location>
</feature>
<comment type="similarity">
    <text evidence="2">Belongs to the 2H phosphoesterase superfamily. ThpR family.</text>
</comment>
<dbReference type="NCBIfam" id="TIGR02258">
    <property type="entry name" value="2_5_ligase"/>
    <property type="match status" value="1"/>
</dbReference>
<dbReference type="Gene3D" id="3.90.1140.10">
    <property type="entry name" value="Cyclic phosphodiesterase"/>
    <property type="match status" value="1"/>
</dbReference>
<dbReference type="RefSeq" id="WP_066145500.1">
    <property type="nucleotide sequence ID" value="NZ_CBCSGM010000008.1"/>
</dbReference>
<dbReference type="Proteomes" id="UP000249134">
    <property type="component" value="Chromosome 1"/>
</dbReference>
<dbReference type="GO" id="GO:0008664">
    <property type="term" value="F:RNA 2',3'-cyclic 3'-phosphodiesterase activity"/>
    <property type="evidence" value="ECO:0007669"/>
    <property type="project" value="UniProtKB-EC"/>
</dbReference>
<dbReference type="PANTHER" id="PTHR35561">
    <property type="entry name" value="RNA 2',3'-CYCLIC PHOSPHODIESTERASE"/>
    <property type="match status" value="1"/>
</dbReference>
<dbReference type="PANTHER" id="PTHR35561:SF1">
    <property type="entry name" value="RNA 2',3'-CYCLIC PHOSPHODIESTERASE"/>
    <property type="match status" value="1"/>
</dbReference>
<sequence>MSHYFFALSLSNDLKGKLQDVSKEMRVNLAFKNWVHPKDYHITLAFLGQANEEQLHEACKLSENALASIFTFSFELSKVGVFGLPKTPRILWMGTKESNPLDEVQKRVSLACTQAKFKLDERPFIPHITLARKWIGSDDFTLENTVLKKDLFNIEYEASEVALFRTHPHNTPKYEKVKSFKFLP</sequence>
<keyword evidence="4" id="KW-1185">Reference proteome</keyword>
<organism evidence="3 4">
    <name type="scientific">Lederbergia lenta</name>
    <name type="common">Bacillus lentus</name>
    <dbReference type="NCBI Taxonomy" id="1467"/>
    <lineage>
        <taxon>Bacteria</taxon>
        <taxon>Bacillati</taxon>
        <taxon>Bacillota</taxon>
        <taxon>Bacilli</taxon>
        <taxon>Bacillales</taxon>
        <taxon>Bacillaceae</taxon>
        <taxon>Lederbergia</taxon>
    </lineage>
</organism>
<comment type="catalytic activity">
    <reaction evidence="2">
        <text>a 3'-end 2',3'-cyclophospho-ribonucleotide-RNA + H2O = a 3'-end 2'-phospho-ribonucleotide-RNA + H(+)</text>
        <dbReference type="Rhea" id="RHEA:11828"/>
        <dbReference type="Rhea" id="RHEA-COMP:10464"/>
        <dbReference type="Rhea" id="RHEA-COMP:17353"/>
        <dbReference type="ChEBI" id="CHEBI:15377"/>
        <dbReference type="ChEBI" id="CHEBI:15378"/>
        <dbReference type="ChEBI" id="CHEBI:83064"/>
        <dbReference type="ChEBI" id="CHEBI:173113"/>
        <dbReference type="EC" id="3.1.4.58"/>
    </reaction>
</comment>
<dbReference type="InterPro" id="IPR004175">
    <property type="entry name" value="RNA_CPDase"/>
</dbReference>
<dbReference type="HAMAP" id="MF_01940">
    <property type="entry name" value="RNA_CPDase"/>
    <property type="match status" value="1"/>
</dbReference>
<dbReference type="EC" id="3.1.4.58" evidence="2"/>
<evidence type="ECO:0000313" key="3">
    <source>
        <dbReference type="EMBL" id="SQI61217.1"/>
    </source>
</evidence>
<dbReference type="SUPFAM" id="SSF55144">
    <property type="entry name" value="LigT-like"/>
    <property type="match status" value="1"/>
</dbReference>
<evidence type="ECO:0000256" key="1">
    <source>
        <dbReference type="ARBA" id="ARBA00022801"/>
    </source>
</evidence>
<keyword evidence="1 2" id="KW-0378">Hydrolase</keyword>